<proteinExistence type="predicted"/>
<evidence type="ECO:0000313" key="5">
    <source>
        <dbReference type="EMBL" id="AEH38527.1"/>
    </source>
</evidence>
<protein>
    <submittedName>
        <fullName evidence="5">Bacterio-opsin activator HTH domain protein</fullName>
    </submittedName>
</protein>
<dbReference type="OrthoDB" id="202021at2157"/>
<dbReference type="AlphaFoldDB" id="F8D395"/>
<dbReference type="EMBL" id="CP002839">
    <property type="protein sequence ID" value="AEH38527.1"/>
    <property type="molecule type" value="Genomic_DNA"/>
</dbReference>
<dbReference type="STRING" id="797210.Halxa_3922"/>
<dbReference type="RefSeq" id="WP_013881413.1">
    <property type="nucleotide sequence ID" value="NC_015666.1"/>
</dbReference>
<reference evidence="5 6" key="1">
    <citation type="journal article" date="2012" name="Stand. Genomic Sci.">
        <title>Complete genome sequence of Halopiger xanaduensis type strain (SH-6(T)).</title>
        <authorList>
            <person name="Anderson I."/>
            <person name="Tindall B.J."/>
            <person name="Rohde M."/>
            <person name="Lucas S."/>
            <person name="Han J."/>
            <person name="Lapidus A."/>
            <person name="Cheng J.F."/>
            <person name="Goodwin L."/>
            <person name="Pitluck S."/>
            <person name="Peters L."/>
            <person name="Pati A."/>
            <person name="Mikhailova N."/>
            <person name="Pagani I."/>
            <person name="Teshima H."/>
            <person name="Han C."/>
            <person name="Tapia R."/>
            <person name="Land M."/>
            <person name="Woyke T."/>
            <person name="Klenk H.P."/>
            <person name="Kyrpides N."/>
            <person name="Ivanova N."/>
        </authorList>
    </citation>
    <scope>NUCLEOTIDE SEQUENCE [LARGE SCALE GENOMIC DNA]</scope>
    <source>
        <strain evidence="6">DSM 18323 / JCM 14033 / SH-6</strain>
    </source>
</reference>
<dbReference type="PANTHER" id="PTHR34236">
    <property type="entry name" value="DIMETHYL SULFOXIDE REDUCTASE TRANSCRIPTIONAL ACTIVATOR"/>
    <property type="match status" value="1"/>
</dbReference>
<evidence type="ECO:0000256" key="1">
    <source>
        <dbReference type="ARBA" id="ARBA00023015"/>
    </source>
</evidence>
<evidence type="ECO:0000259" key="4">
    <source>
        <dbReference type="Pfam" id="PF15915"/>
    </source>
</evidence>
<gene>
    <name evidence="5" type="ordered locus">Halxa_3922</name>
</gene>
<keyword evidence="6" id="KW-1185">Reference proteome</keyword>
<dbReference type="PANTHER" id="PTHR34236:SF1">
    <property type="entry name" value="DIMETHYL SULFOXIDE REDUCTASE TRANSCRIPTIONAL ACTIVATOR"/>
    <property type="match status" value="1"/>
</dbReference>
<dbReference type="HOGENOM" id="CLU_076274_0_0_2"/>
<dbReference type="Pfam" id="PF15915">
    <property type="entry name" value="BAT"/>
    <property type="match status" value="1"/>
</dbReference>
<keyword evidence="1" id="KW-0805">Transcription regulation</keyword>
<keyword evidence="2" id="KW-0804">Transcription</keyword>
<feature type="domain" description="Bacterioopsin transcriptional activator GAF and HTH associated" evidence="4">
    <location>
        <begin position="6"/>
        <end position="154"/>
    </location>
</feature>
<name>F8D395_HALXS</name>
<evidence type="ECO:0000256" key="2">
    <source>
        <dbReference type="ARBA" id="ARBA00023163"/>
    </source>
</evidence>
<feature type="domain" description="HTH bat-type" evidence="3">
    <location>
        <begin position="157"/>
        <end position="208"/>
    </location>
</feature>
<evidence type="ECO:0000313" key="6">
    <source>
        <dbReference type="Proteomes" id="UP000006794"/>
    </source>
</evidence>
<dbReference type="InterPro" id="IPR031803">
    <property type="entry name" value="BAT_GAF/HTH-assoc"/>
</dbReference>
<dbReference type="GeneID" id="10798864"/>
<evidence type="ECO:0000259" key="3">
    <source>
        <dbReference type="Pfam" id="PF04967"/>
    </source>
</evidence>
<dbReference type="Pfam" id="PF04967">
    <property type="entry name" value="HTH_10"/>
    <property type="match status" value="1"/>
</dbReference>
<dbReference type="KEGG" id="hxa:Halxa_3922"/>
<dbReference type="eggNOG" id="arCOG02276">
    <property type="taxonomic scope" value="Archaea"/>
</dbReference>
<accession>F8D395</accession>
<dbReference type="Proteomes" id="UP000006794">
    <property type="component" value="Chromosome"/>
</dbReference>
<dbReference type="InterPro" id="IPR007050">
    <property type="entry name" value="HTH_bacterioopsin"/>
</dbReference>
<sequence length="220" mass="25440">MSIIAEFSVKSDDFALNYALTEAPQMVVEIEQVVATMEDRVMPYFWVSGGDHAEFEAAFHDDESVTGVTQIDEVDESRLYRAEWTENVETIVYAYTELGSTIMQAIGRADNWELRMRFDDRDVLTEFREYCADNEISYELNRIQEQEQPMASAQYDLTTKQRETLVTALEEGFYEVPQSITMRDLADRMDISQQALSKRFHAGHRNLITSTLTFTHPDDE</sequence>
<organism evidence="5 6">
    <name type="scientific">Halopiger xanaduensis (strain DSM 18323 / JCM 14033 / SH-6)</name>
    <dbReference type="NCBI Taxonomy" id="797210"/>
    <lineage>
        <taxon>Archaea</taxon>
        <taxon>Methanobacteriati</taxon>
        <taxon>Methanobacteriota</taxon>
        <taxon>Stenosarchaea group</taxon>
        <taxon>Halobacteria</taxon>
        <taxon>Halobacteriales</taxon>
        <taxon>Natrialbaceae</taxon>
        <taxon>Halopiger</taxon>
    </lineage>
</organism>